<evidence type="ECO:0000313" key="1">
    <source>
        <dbReference type="EMBL" id="RKH73387.1"/>
    </source>
</evidence>
<protein>
    <submittedName>
        <fullName evidence="1">Helix-turn-helix domain-containing protein</fullName>
    </submittedName>
</protein>
<dbReference type="SUPFAM" id="SSF46689">
    <property type="entry name" value="Homeodomain-like"/>
    <property type="match status" value="1"/>
</dbReference>
<reference evidence="2" key="1">
    <citation type="submission" date="2018-09" db="EMBL/GenBank/DDBJ databases">
        <authorList>
            <person name="Livingstone P.G."/>
            <person name="Whitworth D.E."/>
        </authorList>
    </citation>
    <scope>NUCLEOTIDE SEQUENCE [LARGE SCALE GENOMIC DNA]</scope>
    <source>
        <strain evidence="2">AB050A</strain>
    </source>
</reference>
<sequence>MDADERDRVQMVLLAAEGWRAPRIARHLGVSDKTVRRLLKGWRMQGEQALFKKLPGPAPDSEKSPRGEIRPLLHGRVRLQPDAAHWLQLGRRRHAQAGPYENPQRRRVNALVAYRPAGNRPGLRFLVRPRTKWCTCYADCPPAYAPAWSYWTTWASTSPIGCGRRRTR</sequence>
<proteinExistence type="predicted"/>
<comment type="caution">
    <text evidence="1">The sequence shown here is derived from an EMBL/GenBank/DDBJ whole genome shotgun (WGS) entry which is preliminary data.</text>
</comment>
<accession>A0A3A8QXU1</accession>
<name>A0A3A8QXU1_9BACT</name>
<gene>
    <name evidence="1" type="ORF">D7W81_04000</name>
</gene>
<dbReference type="EMBL" id="RAWK01000015">
    <property type="protein sequence ID" value="RKH73387.1"/>
    <property type="molecule type" value="Genomic_DNA"/>
</dbReference>
<dbReference type="Pfam" id="PF13384">
    <property type="entry name" value="HTH_23"/>
    <property type="match status" value="1"/>
</dbReference>
<keyword evidence="2" id="KW-1185">Reference proteome</keyword>
<dbReference type="RefSeq" id="WP_120553975.1">
    <property type="nucleotide sequence ID" value="NZ_RAWK01000015.1"/>
</dbReference>
<evidence type="ECO:0000313" key="2">
    <source>
        <dbReference type="Proteomes" id="UP000267003"/>
    </source>
</evidence>
<dbReference type="InterPro" id="IPR009057">
    <property type="entry name" value="Homeodomain-like_sf"/>
</dbReference>
<dbReference type="AlphaFoldDB" id="A0A3A8QXU1"/>
<organism evidence="1 2">
    <name type="scientific">Corallococcus aberystwythensis</name>
    <dbReference type="NCBI Taxonomy" id="2316722"/>
    <lineage>
        <taxon>Bacteria</taxon>
        <taxon>Pseudomonadati</taxon>
        <taxon>Myxococcota</taxon>
        <taxon>Myxococcia</taxon>
        <taxon>Myxococcales</taxon>
        <taxon>Cystobacterineae</taxon>
        <taxon>Myxococcaceae</taxon>
        <taxon>Corallococcus</taxon>
    </lineage>
</organism>
<dbReference type="Proteomes" id="UP000267003">
    <property type="component" value="Unassembled WGS sequence"/>
</dbReference>